<accession>A0AA97PP93</accession>
<organism evidence="1">
    <name type="scientific">Pyricularia oryzae (strain Y34)</name>
    <name type="common">Rice blast fungus</name>
    <name type="synonym">Magnaporthe oryzae</name>
    <dbReference type="NCBI Taxonomy" id="1143189"/>
    <lineage>
        <taxon>Eukaryota</taxon>
        <taxon>Fungi</taxon>
        <taxon>Dikarya</taxon>
        <taxon>Ascomycota</taxon>
        <taxon>Pezizomycotina</taxon>
        <taxon>Sordariomycetes</taxon>
        <taxon>Sordariomycetidae</taxon>
        <taxon>Magnaporthales</taxon>
        <taxon>Pyriculariaceae</taxon>
        <taxon>Pyricularia</taxon>
    </lineage>
</organism>
<name>A0AA97PP93_PYRO3</name>
<protein>
    <submittedName>
        <fullName evidence="1">Uncharacterized protein</fullName>
    </submittedName>
</protein>
<reference evidence="1" key="1">
    <citation type="journal article" date="2012" name="PLoS Genet.">
        <title>Comparative analysis of the genomes of two field isolates of the rice blast fungus Magnaporthe oryzae.</title>
        <authorList>
            <person name="Xue M."/>
            <person name="Yang J."/>
            <person name="Li Z."/>
            <person name="Hu S."/>
            <person name="Yao N."/>
            <person name="Dean R.A."/>
            <person name="Zhao W."/>
            <person name="Shen M."/>
            <person name="Zhang H."/>
            <person name="Li C."/>
            <person name="Liu L."/>
            <person name="Cao L."/>
            <person name="Xu X."/>
            <person name="Xing Y."/>
            <person name="Hsiang T."/>
            <person name="Zhang Z."/>
            <person name="Xu J.R."/>
            <person name="Peng Y.L."/>
        </authorList>
    </citation>
    <scope>NUCLEOTIDE SEQUENCE</scope>
    <source>
        <strain evidence="1">Y34</strain>
    </source>
</reference>
<evidence type="ECO:0000313" key="1">
    <source>
        <dbReference type="EMBL" id="ELQ41884.1"/>
    </source>
</evidence>
<dbReference type="Proteomes" id="UP000011086">
    <property type="component" value="Unassembled WGS sequence"/>
</dbReference>
<sequence length="41" mass="4492">MAPVFLLPNSLSSLSVRGSPLHGDKWRHSLLTFRRGTGRGS</sequence>
<dbReference type="EMBL" id="JH793553">
    <property type="protein sequence ID" value="ELQ41884.1"/>
    <property type="molecule type" value="Genomic_DNA"/>
</dbReference>
<gene>
    <name evidence="1" type="ORF">OOU_Y34scaffold00247g18</name>
</gene>
<proteinExistence type="predicted"/>
<dbReference type="AlphaFoldDB" id="A0AA97PP93"/>